<dbReference type="InterPro" id="IPR026960">
    <property type="entry name" value="RVT-Znf"/>
</dbReference>
<comment type="caution">
    <text evidence="2">The sequence shown here is derived from an EMBL/GenBank/DDBJ whole genome shotgun (WGS) entry which is preliminary data.</text>
</comment>
<dbReference type="AlphaFoldDB" id="A0ABD3I436"/>
<organism evidence="2 3">
    <name type="scientific">Riccia sorocarpa</name>
    <dbReference type="NCBI Taxonomy" id="122646"/>
    <lineage>
        <taxon>Eukaryota</taxon>
        <taxon>Viridiplantae</taxon>
        <taxon>Streptophyta</taxon>
        <taxon>Embryophyta</taxon>
        <taxon>Marchantiophyta</taxon>
        <taxon>Marchantiopsida</taxon>
        <taxon>Marchantiidae</taxon>
        <taxon>Marchantiales</taxon>
        <taxon>Ricciaceae</taxon>
        <taxon>Riccia</taxon>
    </lineage>
</organism>
<name>A0ABD3I436_9MARC</name>
<dbReference type="Pfam" id="PF13966">
    <property type="entry name" value="zf-RVT"/>
    <property type="match status" value="1"/>
</dbReference>
<evidence type="ECO:0000313" key="2">
    <source>
        <dbReference type="EMBL" id="KAL3698478.1"/>
    </source>
</evidence>
<dbReference type="EMBL" id="JBJQOH010000002">
    <property type="protein sequence ID" value="KAL3698478.1"/>
    <property type="molecule type" value="Genomic_DNA"/>
</dbReference>
<evidence type="ECO:0000259" key="1">
    <source>
        <dbReference type="Pfam" id="PF13966"/>
    </source>
</evidence>
<protein>
    <recommendedName>
        <fullName evidence="1">Reverse transcriptase zinc-binding domain-containing protein</fullName>
    </recommendedName>
</protein>
<evidence type="ECO:0000313" key="3">
    <source>
        <dbReference type="Proteomes" id="UP001633002"/>
    </source>
</evidence>
<sequence>MRYLTAVLEEKEVEWTGISLRMVRIKLITGPSKLERSLWDWYARKEKIRTLGEVSELDGTFNIRKIVTGRQAALNLLGVAQVVTWLASVCITHVKLTQISGWEWINGKPVGAKWSLPNMEWSLMLWPLESLSVTLNRNWQVDSTLEDWSKRWRLLWKGAALTSHKVWMWRILQQGLRTLKLASKWGVSDGICPWCHLDTESMDHLMWDCNRIRSRIAWLSEVIMGTAASFHTLLQSFSGAFGYSEKGGSDVGHPEGGWGV</sequence>
<feature type="domain" description="Reverse transcriptase zinc-binding" evidence="1">
    <location>
        <begin position="148"/>
        <end position="211"/>
    </location>
</feature>
<keyword evidence="3" id="KW-1185">Reference proteome</keyword>
<dbReference type="Proteomes" id="UP001633002">
    <property type="component" value="Unassembled WGS sequence"/>
</dbReference>
<accession>A0ABD3I436</accession>
<gene>
    <name evidence="2" type="ORF">R1sor_012554</name>
</gene>
<reference evidence="2 3" key="1">
    <citation type="submission" date="2024-09" db="EMBL/GenBank/DDBJ databases">
        <title>Chromosome-scale assembly of Riccia sorocarpa.</title>
        <authorList>
            <person name="Paukszto L."/>
        </authorList>
    </citation>
    <scope>NUCLEOTIDE SEQUENCE [LARGE SCALE GENOMIC DNA]</scope>
    <source>
        <strain evidence="2">LP-2024</strain>
        <tissue evidence="2">Aerial parts of the thallus</tissue>
    </source>
</reference>
<proteinExistence type="predicted"/>